<evidence type="ECO:0000313" key="2">
    <source>
        <dbReference type="EMBL" id="GAA4029473.1"/>
    </source>
</evidence>
<keyword evidence="1" id="KW-1133">Transmembrane helix</keyword>
<keyword evidence="1" id="KW-0472">Membrane</keyword>
<gene>
    <name evidence="2" type="ORF">GCM10022247_63210</name>
</gene>
<keyword evidence="1" id="KW-0812">Transmembrane</keyword>
<feature type="transmembrane region" description="Helical" evidence="1">
    <location>
        <begin position="16"/>
        <end position="37"/>
    </location>
</feature>
<organism evidence="2 3">
    <name type="scientific">Allokutzneria multivorans</name>
    <dbReference type="NCBI Taxonomy" id="1142134"/>
    <lineage>
        <taxon>Bacteria</taxon>
        <taxon>Bacillati</taxon>
        <taxon>Actinomycetota</taxon>
        <taxon>Actinomycetes</taxon>
        <taxon>Pseudonocardiales</taxon>
        <taxon>Pseudonocardiaceae</taxon>
        <taxon>Allokutzneria</taxon>
    </lineage>
</organism>
<dbReference type="Proteomes" id="UP001501747">
    <property type="component" value="Unassembled WGS sequence"/>
</dbReference>
<evidence type="ECO:0000256" key="1">
    <source>
        <dbReference type="SAM" id="Phobius"/>
    </source>
</evidence>
<feature type="transmembrane region" description="Helical" evidence="1">
    <location>
        <begin position="43"/>
        <end position="63"/>
    </location>
</feature>
<sequence length="69" mass="7343">MSDKTDKDTQSGKADVWALISTLIAGPALWGGVGYLIDTAVGGRVFIILGLLIGAVMSFYIVYVRHGRS</sequence>
<comment type="caution">
    <text evidence="2">The sequence shown here is derived from an EMBL/GenBank/DDBJ whole genome shotgun (WGS) entry which is preliminary data.</text>
</comment>
<evidence type="ECO:0000313" key="3">
    <source>
        <dbReference type="Proteomes" id="UP001501747"/>
    </source>
</evidence>
<reference evidence="3" key="1">
    <citation type="journal article" date="2019" name="Int. J. Syst. Evol. Microbiol.">
        <title>The Global Catalogue of Microorganisms (GCM) 10K type strain sequencing project: providing services to taxonomists for standard genome sequencing and annotation.</title>
        <authorList>
            <consortium name="The Broad Institute Genomics Platform"/>
            <consortium name="The Broad Institute Genome Sequencing Center for Infectious Disease"/>
            <person name="Wu L."/>
            <person name="Ma J."/>
        </authorList>
    </citation>
    <scope>NUCLEOTIDE SEQUENCE [LARGE SCALE GENOMIC DNA]</scope>
    <source>
        <strain evidence="3">JCM 17342</strain>
    </source>
</reference>
<dbReference type="EMBL" id="BAABAL010000019">
    <property type="protein sequence ID" value="GAA4029473.1"/>
    <property type="molecule type" value="Genomic_DNA"/>
</dbReference>
<protein>
    <recommendedName>
        <fullName evidence="4">AtpZ/AtpI family protein</fullName>
    </recommendedName>
</protein>
<name>A0ABP7TPP9_9PSEU</name>
<dbReference type="RefSeq" id="WP_344882945.1">
    <property type="nucleotide sequence ID" value="NZ_BAABAL010000019.1"/>
</dbReference>
<accession>A0ABP7TPP9</accession>
<keyword evidence="3" id="KW-1185">Reference proteome</keyword>
<proteinExistence type="predicted"/>
<evidence type="ECO:0008006" key="4">
    <source>
        <dbReference type="Google" id="ProtNLM"/>
    </source>
</evidence>